<organism evidence="1 2">
    <name type="scientific">Panaeolus cyanescens</name>
    <dbReference type="NCBI Taxonomy" id="181874"/>
    <lineage>
        <taxon>Eukaryota</taxon>
        <taxon>Fungi</taxon>
        <taxon>Dikarya</taxon>
        <taxon>Basidiomycota</taxon>
        <taxon>Agaricomycotina</taxon>
        <taxon>Agaricomycetes</taxon>
        <taxon>Agaricomycetidae</taxon>
        <taxon>Agaricales</taxon>
        <taxon>Agaricineae</taxon>
        <taxon>Galeropsidaceae</taxon>
        <taxon>Panaeolus</taxon>
    </lineage>
</organism>
<comment type="caution">
    <text evidence="1">The sequence shown here is derived from an EMBL/GenBank/DDBJ whole genome shotgun (WGS) entry which is preliminary data.</text>
</comment>
<dbReference type="Proteomes" id="UP000284842">
    <property type="component" value="Unassembled WGS sequence"/>
</dbReference>
<evidence type="ECO:0000313" key="1">
    <source>
        <dbReference type="EMBL" id="PPQ99160.1"/>
    </source>
</evidence>
<proteinExistence type="predicted"/>
<accession>A0A409Y805</accession>
<dbReference type="AlphaFoldDB" id="A0A409Y805"/>
<reference evidence="1 2" key="1">
    <citation type="journal article" date="2018" name="Evol. Lett.">
        <title>Horizontal gene cluster transfer increased hallucinogenic mushroom diversity.</title>
        <authorList>
            <person name="Reynolds H.T."/>
            <person name="Vijayakumar V."/>
            <person name="Gluck-Thaler E."/>
            <person name="Korotkin H.B."/>
            <person name="Matheny P.B."/>
            <person name="Slot J.C."/>
        </authorList>
    </citation>
    <scope>NUCLEOTIDE SEQUENCE [LARGE SCALE GENOMIC DNA]</scope>
    <source>
        <strain evidence="1 2">2629</strain>
    </source>
</reference>
<gene>
    <name evidence="1" type="ORF">CVT24_009351</name>
</gene>
<keyword evidence="2" id="KW-1185">Reference proteome</keyword>
<protein>
    <submittedName>
        <fullName evidence="1">Uncharacterized protein</fullName>
    </submittedName>
</protein>
<dbReference type="OrthoDB" id="10528451at2759"/>
<evidence type="ECO:0000313" key="2">
    <source>
        <dbReference type="Proteomes" id="UP000284842"/>
    </source>
</evidence>
<name>A0A409Y805_9AGAR</name>
<sequence>MMYSQFRVVPQNNKEYQLEHNITDAGDSLSMMGVFAIGPISKAVAGSIVRYNRRLITGGVPLKRPRKSVARCPPDMLEGIPESYMSEFKASETTPDTPQLDTKASAWNPAVVTTPAWKMADPSTLADLSAYIKYCKGLYGSNSNA</sequence>
<dbReference type="EMBL" id="NHTK01001368">
    <property type="protein sequence ID" value="PPQ99160.1"/>
    <property type="molecule type" value="Genomic_DNA"/>
</dbReference>
<dbReference type="InParanoid" id="A0A409Y805"/>